<keyword evidence="2" id="KW-1185">Reference proteome</keyword>
<dbReference type="GO" id="GO:0016791">
    <property type="term" value="F:phosphatase activity"/>
    <property type="evidence" value="ECO:0007669"/>
    <property type="project" value="TreeGrafter"/>
</dbReference>
<dbReference type="PANTHER" id="PTHR48100">
    <property type="entry name" value="BROAD-SPECIFICITY PHOSPHATASE YOR283W-RELATED"/>
    <property type="match status" value="1"/>
</dbReference>
<dbReference type="SUPFAM" id="SSF53254">
    <property type="entry name" value="Phosphoglycerate mutase-like"/>
    <property type="match status" value="1"/>
</dbReference>
<dbReference type="Gene3D" id="3.40.50.1240">
    <property type="entry name" value="Phosphoglycerate mutase-like"/>
    <property type="match status" value="1"/>
</dbReference>
<dbReference type="CDD" id="cd07067">
    <property type="entry name" value="HP_PGM_like"/>
    <property type="match status" value="1"/>
</dbReference>
<sequence length="249" mass="28081">MPPRIHIIRHAQGEHNINDAHHLRDPLLTAIGKHQCQDLAETFPFHNDISIILASPLKRTIQTAAYVFSSTLEKRQIPLLLAPMAQEISHLPCDLGYEREIVLEEGPKLVTQAAPGYDVAKLDMSLVGDDWNAKKGIYAATVSAVRQRAFQLRAWLYQRPEKHVALVSHGGFLHYLIEDWSSYDISRGTGFSNCEWRQYEFTRDSNGREAHLTESGSTREKQDMPAGVDAHIIHEIEGVEKVRCVGLVV</sequence>
<accession>A0A1L9RT46</accession>
<dbReference type="AlphaFoldDB" id="A0A1L9RT46"/>
<dbReference type="GeneID" id="63746095"/>
<dbReference type="SMART" id="SM00855">
    <property type="entry name" value="PGAM"/>
    <property type="match status" value="1"/>
</dbReference>
<dbReference type="InterPro" id="IPR029033">
    <property type="entry name" value="His_PPase_superfam"/>
</dbReference>
<organism evidence="1 2">
    <name type="scientific">Aspergillus wentii DTO 134E9</name>
    <dbReference type="NCBI Taxonomy" id="1073089"/>
    <lineage>
        <taxon>Eukaryota</taxon>
        <taxon>Fungi</taxon>
        <taxon>Dikarya</taxon>
        <taxon>Ascomycota</taxon>
        <taxon>Pezizomycotina</taxon>
        <taxon>Eurotiomycetes</taxon>
        <taxon>Eurotiomycetidae</taxon>
        <taxon>Eurotiales</taxon>
        <taxon>Aspergillaceae</taxon>
        <taxon>Aspergillus</taxon>
        <taxon>Aspergillus subgen. Cremei</taxon>
    </lineage>
</organism>
<dbReference type="VEuPathDB" id="FungiDB:ASPWEDRAFT_168061"/>
<evidence type="ECO:0008006" key="3">
    <source>
        <dbReference type="Google" id="ProtNLM"/>
    </source>
</evidence>
<dbReference type="EMBL" id="KV878210">
    <property type="protein sequence ID" value="OJJ38131.1"/>
    <property type="molecule type" value="Genomic_DNA"/>
</dbReference>
<dbReference type="OrthoDB" id="496981at2759"/>
<evidence type="ECO:0000313" key="2">
    <source>
        <dbReference type="Proteomes" id="UP000184383"/>
    </source>
</evidence>
<protein>
    <recommendedName>
        <fullName evidence="3">Phosphoglycerate mutase-like protein</fullName>
    </recommendedName>
</protein>
<proteinExistence type="predicted"/>
<name>A0A1L9RT46_ASPWE</name>
<dbReference type="Proteomes" id="UP000184383">
    <property type="component" value="Unassembled WGS sequence"/>
</dbReference>
<dbReference type="InterPro" id="IPR050275">
    <property type="entry name" value="PGM_Phosphatase"/>
</dbReference>
<dbReference type="Pfam" id="PF00300">
    <property type="entry name" value="His_Phos_1"/>
    <property type="match status" value="1"/>
</dbReference>
<gene>
    <name evidence="1" type="ORF">ASPWEDRAFT_168061</name>
</gene>
<dbReference type="GO" id="GO:0005737">
    <property type="term" value="C:cytoplasm"/>
    <property type="evidence" value="ECO:0007669"/>
    <property type="project" value="TreeGrafter"/>
</dbReference>
<reference evidence="2" key="1">
    <citation type="journal article" date="2017" name="Genome Biol.">
        <title>Comparative genomics reveals high biological diversity and specific adaptations in the industrially and medically important fungal genus Aspergillus.</title>
        <authorList>
            <person name="de Vries R.P."/>
            <person name="Riley R."/>
            <person name="Wiebenga A."/>
            <person name="Aguilar-Osorio G."/>
            <person name="Amillis S."/>
            <person name="Uchima C.A."/>
            <person name="Anderluh G."/>
            <person name="Asadollahi M."/>
            <person name="Askin M."/>
            <person name="Barry K."/>
            <person name="Battaglia E."/>
            <person name="Bayram O."/>
            <person name="Benocci T."/>
            <person name="Braus-Stromeyer S.A."/>
            <person name="Caldana C."/>
            <person name="Canovas D."/>
            <person name="Cerqueira G.C."/>
            <person name="Chen F."/>
            <person name="Chen W."/>
            <person name="Choi C."/>
            <person name="Clum A."/>
            <person name="Dos Santos R.A."/>
            <person name="Damasio A.R."/>
            <person name="Diallinas G."/>
            <person name="Emri T."/>
            <person name="Fekete E."/>
            <person name="Flipphi M."/>
            <person name="Freyberg S."/>
            <person name="Gallo A."/>
            <person name="Gournas C."/>
            <person name="Habgood R."/>
            <person name="Hainaut M."/>
            <person name="Harispe M.L."/>
            <person name="Henrissat B."/>
            <person name="Hilden K.S."/>
            <person name="Hope R."/>
            <person name="Hossain A."/>
            <person name="Karabika E."/>
            <person name="Karaffa L."/>
            <person name="Karanyi Z."/>
            <person name="Krasevec N."/>
            <person name="Kuo A."/>
            <person name="Kusch H."/>
            <person name="LaButti K."/>
            <person name="Lagendijk E.L."/>
            <person name="Lapidus A."/>
            <person name="Levasseur A."/>
            <person name="Lindquist E."/>
            <person name="Lipzen A."/>
            <person name="Logrieco A.F."/>
            <person name="MacCabe A."/>
            <person name="Maekelae M.R."/>
            <person name="Malavazi I."/>
            <person name="Melin P."/>
            <person name="Meyer V."/>
            <person name="Mielnichuk N."/>
            <person name="Miskei M."/>
            <person name="Molnar A.P."/>
            <person name="Mule G."/>
            <person name="Ngan C.Y."/>
            <person name="Orejas M."/>
            <person name="Orosz E."/>
            <person name="Ouedraogo J.P."/>
            <person name="Overkamp K.M."/>
            <person name="Park H.-S."/>
            <person name="Perrone G."/>
            <person name="Piumi F."/>
            <person name="Punt P.J."/>
            <person name="Ram A.F."/>
            <person name="Ramon A."/>
            <person name="Rauscher S."/>
            <person name="Record E."/>
            <person name="Riano-Pachon D.M."/>
            <person name="Robert V."/>
            <person name="Roehrig J."/>
            <person name="Ruller R."/>
            <person name="Salamov A."/>
            <person name="Salih N.S."/>
            <person name="Samson R.A."/>
            <person name="Sandor E."/>
            <person name="Sanguinetti M."/>
            <person name="Schuetze T."/>
            <person name="Sepcic K."/>
            <person name="Shelest E."/>
            <person name="Sherlock G."/>
            <person name="Sophianopoulou V."/>
            <person name="Squina F.M."/>
            <person name="Sun H."/>
            <person name="Susca A."/>
            <person name="Todd R.B."/>
            <person name="Tsang A."/>
            <person name="Unkles S.E."/>
            <person name="van de Wiele N."/>
            <person name="van Rossen-Uffink D."/>
            <person name="Oliveira J.V."/>
            <person name="Vesth T.C."/>
            <person name="Visser J."/>
            <person name="Yu J.-H."/>
            <person name="Zhou M."/>
            <person name="Andersen M.R."/>
            <person name="Archer D.B."/>
            <person name="Baker S.E."/>
            <person name="Benoit I."/>
            <person name="Brakhage A.A."/>
            <person name="Braus G.H."/>
            <person name="Fischer R."/>
            <person name="Frisvad J.C."/>
            <person name="Goldman G.H."/>
            <person name="Houbraken J."/>
            <person name="Oakley B."/>
            <person name="Pocsi I."/>
            <person name="Scazzocchio C."/>
            <person name="Seiboth B."/>
            <person name="vanKuyk P.A."/>
            <person name="Wortman J."/>
            <person name="Dyer P.S."/>
            <person name="Grigoriev I.V."/>
        </authorList>
    </citation>
    <scope>NUCLEOTIDE SEQUENCE [LARGE SCALE GENOMIC DNA]</scope>
    <source>
        <strain evidence="2">DTO 134E9</strain>
    </source>
</reference>
<dbReference type="RefSeq" id="XP_040691807.1">
    <property type="nucleotide sequence ID" value="XM_040830247.1"/>
</dbReference>
<dbReference type="PANTHER" id="PTHR48100:SF54">
    <property type="entry name" value="PHOSPHATASE SPAC5H10.03-RELATED"/>
    <property type="match status" value="1"/>
</dbReference>
<dbReference type="InterPro" id="IPR013078">
    <property type="entry name" value="His_Pase_superF_clade-1"/>
</dbReference>
<evidence type="ECO:0000313" key="1">
    <source>
        <dbReference type="EMBL" id="OJJ38131.1"/>
    </source>
</evidence>